<keyword evidence="2" id="KW-1185">Reference proteome</keyword>
<sequence length="130" mass="15063">MASIATTKACICGELNCVIYYLFVTESLAHHYTPAFSACVHCKNRATNPLPMHLESLVFSNRFSHFGIQYRPFKLSITCTTPYIFYGNNTIFISIMTYDDDIYCEFRKNDQFLAKIFPIYLSCVKLDHWS</sequence>
<reference evidence="1" key="1">
    <citation type="submission" date="2023-10" db="EMBL/GenBank/DDBJ databases">
        <authorList>
            <person name="Rodriguez Cubillos JULIANA M."/>
            <person name="De Vega J."/>
        </authorList>
    </citation>
    <scope>NUCLEOTIDE SEQUENCE</scope>
</reference>
<proteinExistence type="predicted"/>
<comment type="caution">
    <text evidence="1">The sequence shown here is derived from an EMBL/GenBank/DDBJ whole genome shotgun (WGS) entry which is preliminary data.</text>
</comment>
<dbReference type="EMBL" id="CASHSV030000823">
    <property type="protein sequence ID" value="CAJ2679400.1"/>
    <property type="molecule type" value="Genomic_DNA"/>
</dbReference>
<name>A0ACB0MF19_TRIPR</name>
<gene>
    <name evidence="1" type="ORF">MILVUS5_LOCUS41499</name>
</gene>
<evidence type="ECO:0000313" key="2">
    <source>
        <dbReference type="Proteomes" id="UP001177021"/>
    </source>
</evidence>
<organism evidence="1 2">
    <name type="scientific">Trifolium pratense</name>
    <name type="common">Red clover</name>
    <dbReference type="NCBI Taxonomy" id="57577"/>
    <lineage>
        <taxon>Eukaryota</taxon>
        <taxon>Viridiplantae</taxon>
        <taxon>Streptophyta</taxon>
        <taxon>Embryophyta</taxon>
        <taxon>Tracheophyta</taxon>
        <taxon>Spermatophyta</taxon>
        <taxon>Magnoliopsida</taxon>
        <taxon>eudicotyledons</taxon>
        <taxon>Gunneridae</taxon>
        <taxon>Pentapetalae</taxon>
        <taxon>rosids</taxon>
        <taxon>fabids</taxon>
        <taxon>Fabales</taxon>
        <taxon>Fabaceae</taxon>
        <taxon>Papilionoideae</taxon>
        <taxon>50 kb inversion clade</taxon>
        <taxon>NPAAA clade</taxon>
        <taxon>Hologalegina</taxon>
        <taxon>IRL clade</taxon>
        <taxon>Trifolieae</taxon>
        <taxon>Trifolium</taxon>
    </lineage>
</organism>
<dbReference type="Proteomes" id="UP001177021">
    <property type="component" value="Unassembled WGS sequence"/>
</dbReference>
<protein>
    <submittedName>
        <fullName evidence="1">Uncharacterized protein</fullName>
    </submittedName>
</protein>
<accession>A0ACB0MF19</accession>
<evidence type="ECO:0000313" key="1">
    <source>
        <dbReference type="EMBL" id="CAJ2679400.1"/>
    </source>
</evidence>